<dbReference type="EMBL" id="MOXD01000001">
    <property type="protein sequence ID" value="OMQ27333.1"/>
    <property type="molecule type" value="Genomic_DNA"/>
</dbReference>
<dbReference type="InterPro" id="IPR005546">
    <property type="entry name" value="Autotransporte_beta"/>
</dbReference>
<dbReference type="InterPro" id="IPR043990">
    <property type="entry name" value="AC_1"/>
</dbReference>
<dbReference type="InterPro" id="IPR013425">
    <property type="entry name" value="Autotrns_rpt"/>
</dbReference>
<dbReference type="PANTHER" id="PTHR12338">
    <property type="entry name" value="AUTOTRANSPORTER"/>
    <property type="match status" value="1"/>
</dbReference>
<dbReference type="InterPro" id="IPR050909">
    <property type="entry name" value="Bact_Autotransporter_VF"/>
</dbReference>
<dbReference type="PANTHER" id="PTHR12338:SF5">
    <property type="entry name" value="ANTIGEN 43-RELATED"/>
    <property type="match status" value="1"/>
</dbReference>
<dbReference type="Pfam" id="PF03797">
    <property type="entry name" value="Autotransporter"/>
    <property type="match status" value="1"/>
</dbReference>
<gene>
    <name evidence="3" type="ORF">BMI79_00005</name>
</gene>
<evidence type="ECO:0000313" key="3">
    <source>
        <dbReference type="EMBL" id="OMQ27333.1"/>
    </source>
</evidence>
<dbReference type="Proteomes" id="UP000216021">
    <property type="component" value="Unassembled WGS sequence"/>
</dbReference>
<dbReference type="Gene3D" id="2.40.128.130">
    <property type="entry name" value="Autotransporter beta-domain"/>
    <property type="match status" value="1"/>
</dbReference>
<accession>A0A1S8CRP6</accession>
<reference evidence="3 4" key="1">
    <citation type="submission" date="2016-11" db="EMBL/GenBank/DDBJ databases">
        <title>Rahnella oryzae sp. nov., isolated from rice root.</title>
        <authorList>
            <person name="Zhang X.-X."/>
            <person name="Zhang J."/>
        </authorList>
    </citation>
    <scope>NUCLEOTIDE SEQUENCE [LARGE SCALE GENOMIC DNA]</scope>
    <source>
        <strain evidence="3 4">J11-6</strain>
    </source>
</reference>
<evidence type="ECO:0000313" key="4">
    <source>
        <dbReference type="Proteomes" id="UP000216021"/>
    </source>
</evidence>
<dbReference type="NCBIfam" id="TIGR02601">
    <property type="entry name" value="autotrns_rpt"/>
    <property type="match status" value="1"/>
</dbReference>
<keyword evidence="4" id="KW-1185">Reference proteome</keyword>
<dbReference type="AlphaFoldDB" id="A0A1S8CRP6"/>
<dbReference type="InterPro" id="IPR011050">
    <property type="entry name" value="Pectin_lyase_fold/virulence"/>
</dbReference>
<dbReference type="InterPro" id="IPR012332">
    <property type="entry name" value="Autotransporter_pectin_lyase_C"/>
</dbReference>
<sequence length="1036" mass="107702">MANGSTLIIGSNTLLNSAVTLNVADDGSDLNINTSAPFTFNHALIGLGDVNIDTSNTAFHFGAAVGGAFAGNVKLQNTLFDLSDLNTSALTRATLNLGDGSNTMVGDGNQSIGGLVMNGGLLTYANLTESNGVVTSEGTIVASTIDTRSGGSVSVNLPQNLSPSIKGLNTLDLDTGVIIVELAQGVAKGSGDELTLTDGNDVPIVKTYQQGITNPNDTTVAAMGTFKYGLSTGVDQDGLYVNYGLKQLELLTSGTEALVLQGTLANNGTLHNNLNAKVTGSGDLAIASPNDGTIITLSNGNNDYTGDTLVRSGILQLAVDSALGDTANLAINAGASVDLNSHTQTVGALNTDSSSTLKLNNGSLTVKNGGQVDGVMSGTGDLILDAGTLKLTSNSPDYLGTTHIHAAANAELAQTAALGQGAIALDGNLTMVNAVGDLANGLDGAGQTYLTNAADVRLTGNNSLYTGTFITQVGTTLQAGASENLGSATVVNEGSLVLDPDTFWQFETPVSGNGSVIKEGSGTLQIANNLVSANSTIVRAGRLLLSTIPVIPANLQVSTFAASGISQAVLNSDVEVEENGTLAGDGQVMGNVTNAGNINVGRNATAADYADLTINGNYVGNNGNITFDTVLGDDASNTDRLVITGSTSGNSLVTVNNIGGQGAENIKGIEIIQVGGASAGNFTLNGRAVAGALDYFLYKGTPADPSDGNWYLRSNYEDPAKDTYRPEAGSYIANISAANNLFNTRLDDIKPTLNDGESSLWLRQLGSRTKFNDASGQLSNSSNNYVVQLGGEVFKGQLTGEDDFSVGVMAGYGQSNGSSDSRESQYRSDNRLNGYSLGVYSTWYQYANKRNSPYLHDWLQYSWFNSSIKGQAEEGEDQRLRGISASVEGGYPVQVYQLADNTGYITPQAQLTLNGVKMNDFTEANGTRVQQSRSYNLQSRVGVKFSNDTQVAGDKTGSNLFTTYAALNYIANSHMSGVTLNGTTLQQTGNRHLVEVQVGAEGKLNKNLTVWGNLTDQIGQKGYDNKAVMLGVKYSF</sequence>
<dbReference type="InterPro" id="IPR006315">
    <property type="entry name" value="OM_autotransptr_brl_dom"/>
</dbReference>
<dbReference type="STRING" id="2034155.BMI79_00005"/>
<protein>
    <recommendedName>
        <fullName evidence="2">Autotransporter domain-containing protein</fullName>
    </recommendedName>
</protein>
<dbReference type="Gene3D" id="2.160.20.20">
    <property type="match status" value="1"/>
</dbReference>
<dbReference type="SMART" id="SM00869">
    <property type="entry name" value="Autotransporter"/>
    <property type="match status" value="1"/>
</dbReference>
<dbReference type="SUPFAM" id="SSF51126">
    <property type="entry name" value="Pectin lyase-like"/>
    <property type="match status" value="1"/>
</dbReference>
<evidence type="ECO:0000259" key="2">
    <source>
        <dbReference type="PROSITE" id="PS51208"/>
    </source>
</evidence>
<evidence type="ECO:0000256" key="1">
    <source>
        <dbReference type="ARBA" id="ARBA00022729"/>
    </source>
</evidence>
<proteinExistence type="predicted"/>
<comment type="caution">
    <text evidence="3">The sequence shown here is derived from an EMBL/GenBank/DDBJ whole genome shotgun (WGS) entry which is preliminary data.</text>
</comment>
<dbReference type="SUPFAM" id="SSF103515">
    <property type="entry name" value="Autotransporter"/>
    <property type="match status" value="1"/>
</dbReference>
<dbReference type="NCBIfam" id="TIGR01414">
    <property type="entry name" value="autotrans_barl"/>
    <property type="match status" value="1"/>
</dbReference>
<dbReference type="CDD" id="cd01344">
    <property type="entry name" value="PL2_Passenger_AT"/>
    <property type="match status" value="1"/>
</dbReference>
<name>A0A1S8CRP6_9GAMM</name>
<feature type="domain" description="Autotransporter" evidence="2">
    <location>
        <begin position="753"/>
        <end position="1036"/>
    </location>
</feature>
<organism evidence="3 4">
    <name type="scientific">Serratia oryzae</name>
    <dbReference type="NCBI Taxonomy" id="2034155"/>
    <lineage>
        <taxon>Bacteria</taxon>
        <taxon>Pseudomonadati</taxon>
        <taxon>Pseudomonadota</taxon>
        <taxon>Gammaproteobacteria</taxon>
        <taxon>Enterobacterales</taxon>
        <taxon>Yersiniaceae</taxon>
        <taxon>Serratia</taxon>
    </lineage>
</organism>
<dbReference type="Pfam" id="PF18883">
    <property type="entry name" value="AC_1"/>
    <property type="match status" value="1"/>
</dbReference>
<dbReference type="InterPro" id="IPR036709">
    <property type="entry name" value="Autotransporte_beta_dom_sf"/>
</dbReference>
<dbReference type="PROSITE" id="PS51208">
    <property type="entry name" value="AUTOTRANSPORTER"/>
    <property type="match status" value="1"/>
</dbReference>
<keyword evidence="1" id="KW-0732">Signal</keyword>
<dbReference type="GO" id="GO:0019867">
    <property type="term" value="C:outer membrane"/>
    <property type="evidence" value="ECO:0007669"/>
    <property type="project" value="InterPro"/>
</dbReference>